<evidence type="ECO:0000313" key="1">
    <source>
        <dbReference type="EMBL" id="MCL7049795.1"/>
    </source>
</evidence>
<comment type="caution">
    <text evidence="1">The sequence shown here is derived from an EMBL/GenBank/DDBJ whole genome shotgun (WGS) entry which is preliminary data.</text>
</comment>
<reference evidence="1" key="1">
    <citation type="submission" date="2022-03" db="EMBL/GenBank/DDBJ databases">
        <title>A functionally conserved STORR gene fusion in Papaver species that diverged 16.8 million years ago.</title>
        <authorList>
            <person name="Catania T."/>
        </authorList>
    </citation>
    <scope>NUCLEOTIDE SEQUENCE</scope>
    <source>
        <strain evidence="1">S-191538</strain>
    </source>
</reference>
<sequence>MGKWRGWRGRYPNPRWWYLGRSGNHGPSYPCLSAPPTRPPTDHTTRVIYIEYRVAYKEFADWIKATVESRCPGILIILWPLKPLERGRNRPTYLLKVVEHFQNSTVVHDRVKPMDRTRRIWDTERQTSAYVRQLTRQIALWTPRIPKQKLEGLSHQTAYWGSWK</sequence>
<accession>A0AA41VYY0</accession>
<gene>
    <name evidence="1" type="ORF">MKW94_005236</name>
</gene>
<name>A0AA41VYY0_PAPNU</name>
<dbReference type="Proteomes" id="UP001177140">
    <property type="component" value="Unassembled WGS sequence"/>
</dbReference>
<organism evidence="1 2">
    <name type="scientific">Papaver nudicaule</name>
    <name type="common">Iceland poppy</name>
    <dbReference type="NCBI Taxonomy" id="74823"/>
    <lineage>
        <taxon>Eukaryota</taxon>
        <taxon>Viridiplantae</taxon>
        <taxon>Streptophyta</taxon>
        <taxon>Embryophyta</taxon>
        <taxon>Tracheophyta</taxon>
        <taxon>Spermatophyta</taxon>
        <taxon>Magnoliopsida</taxon>
        <taxon>Ranunculales</taxon>
        <taxon>Papaveraceae</taxon>
        <taxon>Papaveroideae</taxon>
        <taxon>Papaver</taxon>
    </lineage>
</organism>
<keyword evidence="2" id="KW-1185">Reference proteome</keyword>
<proteinExistence type="predicted"/>
<protein>
    <submittedName>
        <fullName evidence="1">Uncharacterized protein</fullName>
    </submittedName>
</protein>
<evidence type="ECO:0000313" key="2">
    <source>
        <dbReference type="Proteomes" id="UP001177140"/>
    </source>
</evidence>
<dbReference type="AlphaFoldDB" id="A0AA41VYY0"/>
<dbReference type="EMBL" id="JAJJMA010320315">
    <property type="protein sequence ID" value="MCL7049795.1"/>
    <property type="molecule type" value="Genomic_DNA"/>
</dbReference>